<feature type="domain" description="Metallo-beta-lactamase" evidence="2">
    <location>
        <begin position="55"/>
        <end position="248"/>
    </location>
</feature>
<dbReference type="InterPro" id="IPR036866">
    <property type="entry name" value="RibonucZ/Hydroxyglut_hydro"/>
</dbReference>
<organism evidence="3">
    <name type="scientific">Caldicellulosiruptor owensensis</name>
    <dbReference type="NCBI Taxonomy" id="55205"/>
    <lineage>
        <taxon>Bacteria</taxon>
        <taxon>Bacillati</taxon>
        <taxon>Bacillota</taxon>
        <taxon>Bacillota incertae sedis</taxon>
        <taxon>Caldicellulosiruptorales</taxon>
        <taxon>Caldicellulosiruptoraceae</taxon>
        <taxon>Caldicellulosiruptor</taxon>
    </lineage>
</organism>
<keyword evidence="1" id="KW-0812">Transmembrane</keyword>
<reference evidence="3" key="1">
    <citation type="journal article" date="2020" name="mSystems">
        <title>Genome- and Community-Level Interaction Insights into Carbon Utilization and Element Cycling Functions of Hydrothermarchaeota in Hydrothermal Sediment.</title>
        <authorList>
            <person name="Zhou Z."/>
            <person name="Liu Y."/>
            <person name="Xu W."/>
            <person name="Pan J."/>
            <person name="Luo Z.H."/>
            <person name="Li M."/>
        </authorList>
    </citation>
    <scope>NUCLEOTIDE SEQUENCE [LARGE SCALE GENOMIC DNA]</scope>
    <source>
        <strain evidence="3">SpSt-102</strain>
    </source>
</reference>
<dbReference type="InterPro" id="IPR001279">
    <property type="entry name" value="Metallo-B-lactamas"/>
</dbReference>
<dbReference type="GO" id="GO:0016787">
    <property type="term" value="F:hydrolase activity"/>
    <property type="evidence" value="ECO:0007669"/>
    <property type="project" value="UniProtKB-KW"/>
</dbReference>
<sequence length="295" mass="33405">MQRKFSVYVLLITIVFFLFLSGCSYLFQTSDFWGTNSAQFLDKQVCSVFFLDVGQGDSILIKTPENKFVLIDSGPNSAEQDVLQTLDRLNVNKLNVVIATHPHEDHIGNMDKIISKYDIERFYTTNKTTNTQTFEDMLNALKKKNLKISIVRPFDRLKLDGVTLTFLSPLKDYDDLNDSSVVVMLEFAGKRVLFTGDISKNVEYDVVRNVHDIKADVLKVSHHGSYTATSSLFLEKVNPKVAIISVGKDNPYGHPHSSTIRRLEKFKVKIFTTEQNGNIAALIFPDGTLKLITQR</sequence>
<feature type="transmembrane region" description="Helical" evidence="1">
    <location>
        <begin position="7"/>
        <end position="27"/>
    </location>
</feature>
<dbReference type="PROSITE" id="PS51257">
    <property type="entry name" value="PROKAR_LIPOPROTEIN"/>
    <property type="match status" value="1"/>
</dbReference>
<dbReference type="AlphaFoldDB" id="A0A7C5Z444"/>
<keyword evidence="3" id="KW-0378">Hydrolase</keyword>
<dbReference type="SMART" id="SM00849">
    <property type="entry name" value="Lactamase_B"/>
    <property type="match status" value="1"/>
</dbReference>
<dbReference type="PANTHER" id="PTHR30619">
    <property type="entry name" value="DNA INTERNALIZATION/COMPETENCE PROTEIN COMEC/REC2"/>
    <property type="match status" value="1"/>
</dbReference>
<keyword evidence="1" id="KW-1133">Transmembrane helix</keyword>
<comment type="caution">
    <text evidence="3">The sequence shown here is derived from an EMBL/GenBank/DDBJ whole genome shotgun (WGS) entry which is preliminary data.</text>
</comment>
<dbReference type="CDD" id="cd07731">
    <property type="entry name" value="ComA-like_MBL-fold"/>
    <property type="match status" value="1"/>
</dbReference>
<keyword evidence="1" id="KW-0472">Membrane</keyword>
<evidence type="ECO:0000313" key="3">
    <source>
        <dbReference type="EMBL" id="HHS01676.1"/>
    </source>
</evidence>
<dbReference type="InterPro" id="IPR035681">
    <property type="entry name" value="ComA-like_MBL"/>
</dbReference>
<dbReference type="PANTHER" id="PTHR30619:SF1">
    <property type="entry name" value="RECOMBINATION PROTEIN 2"/>
    <property type="match status" value="1"/>
</dbReference>
<gene>
    <name evidence="3" type="ORF">ENL71_03985</name>
</gene>
<dbReference type="InterPro" id="IPR052159">
    <property type="entry name" value="Competence_DNA_uptake"/>
</dbReference>
<name>A0A7C5Z444_9FIRM</name>
<evidence type="ECO:0000256" key="1">
    <source>
        <dbReference type="SAM" id="Phobius"/>
    </source>
</evidence>
<dbReference type="Gene3D" id="3.60.15.10">
    <property type="entry name" value="Ribonuclease Z/Hydroxyacylglutathione hydrolase-like"/>
    <property type="match status" value="1"/>
</dbReference>
<evidence type="ECO:0000259" key="2">
    <source>
        <dbReference type="SMART" id="SM00849"/>
    </source>
</evidence>
<dbReference type="Pfam" id="PF00753">
    <property type="entry name" value="Lactamase_B"/>
    <property type="match status" value="1"/>
</dbReference>
<accession>A0A7C5Z444</accession>
<dbReference type="SUPFAM" id="SSF56281">
    <property type="entry name" value="Metallo-hydrolase/oxidoreductase"/>
    <property type="match status" value="1"/>
</dbReference>
<protein>
    <submittedName>
        <fullName evidence="3">MBL fold metallo-hydrolase</fullName>
    </submittedName>
</protein>
<proteinExistence type="predicted"/>
<dbReference type="EMBL" id="DRUZ01000052">
    <property type="protein sequence ID" value="HHS01676.1"/>
    <property type="molecule type" value="Genomic_DNA"/>
</dbReference>